<keyword evidence="2" id="KW-1133">Transmembrane helix</keyword>
<reference evidence="4" key="1">
    <citation type="submission" date="2022-06" db="EMBL/GenBank/DDBJ databases">
        <title>Genome public.</title>
        <authorList>
            <person name="Sun Q."/>
        </authorList>
    </citation>
    <scope>NUCLEOTIDE SEQUENCE</scope>
    <source>
        <strain evidence="4">CWNU-1</strain>
    </source>
</reference>
<feature type="region of interest" description="Disordered" evidence="1">
    <location>
        <begin position="61"/>
        <end position="149"/>
    </location>
</feature>
<dbReference type="RefSeq" id="WP_250922510.1">
    <property type="nucleotide sequence ID" value="NZ_JAMQAW010000036.1"/>
</dbReference>
<keyword evidence="2" id="KW-0472">Membrane</keyword>
<evidence type="ECO:0000256" key="1">
    <source>
        <dbReference type="SAM" id="MobiDB-lite"/>
    </source>
</evidence>
<feature type="chain" id="PRO_5047175053" evidence="3">
    <location>
        <begin position="35"/>
        <end position="258"/>
    </location>
</feature>
<feature type="compositionally biased region" description="Polar residues" evidence="1">
    <location>
        <begin position="63"/>
        <end position="72"/>
    </location>
</feature>
<evidence type="ECO:0000256" key="2">
    <source>
        <dbReference type="SAM" id="Phobius"/>
    </source>
</evidence>
<feature type="signal peptide" evidence="3">
    <location>
        <begin position="1"/>
        <end position="34"/>
    </location>
</feature>
<evidence type="ECO:0000256" key="3">
    <source>
        <dbReference type="SAM" id="SignalP"/>
    </source>
</evidence>
<keyword evidence="5" id="KW-1185">Reference proteome</keyword>
<organism evidence="4 5">
    <name type="scientific">Streptomyces albipurpureus</name>
    <dbReference type="NCBI Taxonomy" id="2897419"/>
    <lineage>
        <taxon>Bacteria</taxon>
        <taxon>Bacillati</taxon>
        <taxon>Actinomycetota</taxon>
        <taxon>Actinomycetes</taxon>
        <taxon>Kitasatosporales</taxon>
        <taxon>Streptomycetaceae</taxon>
        <taxon>Streptomyces</taxon>
    </lineage>
</organism>
<name>A0ABT0UUR3_9ACTN</name>
<proteinExistence type="predicted"/>
<evidence type="ECO:0000313" key="4">
    <source>
        <dbReference type="EMBL" id="MCM2392205.1"/>
    </source>
</evidence>
<protein>
    <submittedName>
        <fullName evidence="4">Uncharacterized protein</fullName>
    </submittedName>
</protein>
<gene>
    <name evidence="4" type="ORF">NBG84_28645</name>
</gene>
<feature type="compositionally biased region" description="Basic and acidic residues" evidence="1">
    <location>
        <begin position="76"/>
        <end position="87"/>
    </location>
</feature>
<accession>A0ABT0UUR3</accession>
<feature type="transmembrane region" description="Helical" evidence="2">
    <location>
        <begin position="227"/>
        <end position="247"/>
    </location>
</feature>
<sequence length="258" mass="25757">MRTRLIAFRAAGTVGAAGVAAALLLAPAAGSAYAYDPVTATVSPAGAGPGDHVEIQVRGCQGDTGTARSPSFSDPAELRGKSSHDSQRSQYGDDSSRSGEESSSDREDARSNDDGATSDSREGASDGGGGRSSGQGGSASNQSPLTSGHTLHGRATIKAWLSPGTYDVTVRCGGREHHAAGTIHITGDHGRPVHPSPVAPVRAGGGGTAALAAEQRPHNDTDGAGPGTPHTVVGLVLAGAAAVAVAVRSSRRRRQGSD</sequence>
<feature type="compositionally biased region" description="Gly residues" evidence="1">
    <location>
        <begin position="125"/>
        <end position="137"/>
    </location>
</feature>
<comment type="caution">
    <text evidence="4">The sequence shown here is derived from an EMBL/GenBank/DDBJ whole genome shotgun (WGS) entry which is preliminary data.</text>
</comment>
<keyword evidence="2" id="KW-0812">Transmembrane</keyword>
<evidence type="ECO:0000313" key="5">
    <source>
        <dbReference type="Proteomes" id="UP001431429"/>
    </source>
</evidence>
<dbReference type="EMBL" id="JAMQAW010000036">
    <property type="protein sequence ID" value="MCM2392205.1"/>
    <property type="molecule type" value="Genomic_DNA"/>
</dbReference>
<feature type="compositionally biased region" description="Basic and acidic residues" evidence="1">
    <location>
        <begin position="94"/>
        <end position="124"/>
    </location>
</feature>
<keyword evidence="3" id="KW-0732">Signal</keyword>
<dbReference type="Proteomes" id="UP001431429">
    <property type="component" value="Unassembled WGS sequence"/>
</dbReference>